<evidence type="ECO:0000256" key="1">
    <source>
        <dbReference type="SAM" id="Coils"/>
    </source>
</evidence>
<dbReference type="KEGG" id="tmar:MARIT_0349"/>
<dbReference type="RefSeq" id="WP_100210592.1">
    <property type="nucleotide sequence ID" value="NZ_CP138495.1"/>
</dbReference>
<dbReference type="InterPro" id="IPR027417">
    <property type="entry name" value="P-loop_NTPase"/>
</dbReference>
<keyword evidence="3" id="KW-1185">Reference proteome</keyword>
<dbReference type="AlphaFoldDB" id="A0A2H1E6J3"/>
<accession>A0A2H1E6J3</accession>
<gene>
    <name evidence="2" type="ORF">MARIT_0349</name>
</gene>
<proteinExistence type="predicted"/>
<organism evidence="2 3">
    <name type="scientific">Tenacibaculum maritimum NCIMB 2154</name>
    <dbReference type="NCBI Taxonomy" id="1349785"/>
    <lineage>
        <taxon>Bacteria</taxon>
        <taxon>Pseudomonadati</taxon>
        <taxon>Bacteroidota</taxon>
        <taxon>Flavobacteriia</taxon>
        <taxon>Flavobacteriales</taxon>
        <taxon>Flavobacteriaceae</taxon>
        <taxon>Tenacibaculum</taxon>
    </lineage>
</organism>
<evidence type="ECO:0000313" key="3">
    <source>
        <dbReference type="Proteomes" id="UP000231564"/>
    </source>
</evidence>
<evidence type="ECO:0008006" key="4">
    <source>
        <dbReference type="Google" id="ProtNLM"/>
    </source>
</evidence>
<sequence length="748" mass="87658">MRGFRLLAIRPLIDCDEVYLKGLDPNGIFSFYSNYNYLNKKGESVKNNEAVEKIIIEKDDSFNIYREEINKTSINISALVGRNGSGKSTLLELFYVTCFAIALEKGIIPDNTYYHKKYLEGKEAYLQEIIDNIQRVQMWLRAEIIYAIDSDFFSVSYFEGNLIHKHIQGNNSYPNFKNKIYKNNSAPVNKYVFNEAFFYSIVTNYSLYGLNSINQGHWLQSLFHKNDGYQTPLVITPMRTKGIIDINDEFHFAQTRLLSNLVDENFKTKNIVNNKKAESIVFELDTERFTSINNVDIDLVHQKYIKEYKLSNGLQYTDEKFFIDIYNALNREKKLRIKEIDIKAVPHFNSLIKYILRKLIRISLNYKEYNEFYFLPKDGKPIPSLREFRKLLLKLQNDNSHIVLKLRQILNAIRFNIFKNSKTARWKPDDSIKNNKKFTYSLKTEEFVSRIKAIKKEFSSIELIEIIPAAAYLPYLKVEKNKKGEGHIFESLSSGEQQFAHSLHSIYYHLLNVNSVFKSDTKKIKYSYVNIILDEIELYYHPDFQKKYIRELLNGLKNLKLDYIKGINLIFSTHSPFILSDIPANNILRLQEGQVYKEDIVKSFGANIHDILADDFFLSNGFIGDFAKEKIDKVIGWLNYKILKNQIKSLKDEIVFLKKEEKKISELKYKILEGKEKELETYNEISDISKDYCKSLIEIIDEPLLNNTLNDMYHIAYPKTENEKLEEVKAFARKLGVADKLNDINKQL</sequence>
<dbReference type="Proteomes" id="UP000231564">
    <property type="component" value="Chromosome MARIT"/>
</dbReference>
<dbReference type="OrthoDB" id="997844at2"/>
<evidence type="ECO:0000313" key="2">
    <source>
        <dbReference type="EMBL" id="SFZ80257.1"/>
    </source>
</evidence>
<dbReference type="GeneID" id="47721954"/>
<dbReference type="SUPFAM" id="SSF52540">
    <property type="entry name" value="P-loop containing nucleoside triphosphate hydrolases"/>
    <property type="match status" value="2"/>
</dbReference>
<feature type="coiled-coil region" evidence="1">
    <location>
        <begin position="640"/>
        <end position="677"/>
    </location>
</feature>
<reference evidence="2 3" key="1">
    <citation type="submission" date="2016-11" db="EMBL/GenBank/DDBJ databases">
        <authorList>
            <person name="Jaros S."/>
            <person name="Januszkiewicz K."/>
            <person name="Wedrychowicz H."/>
        </authorList>
    </citation>
    <scope>NUCLEOTIDE SEQUENCE [LARGE SCALE GENOMIC DNA]</scope>
    <source>
        <strain evidence="2">NCIMB 2154T</strain>
    </source>
</reference>
<dbReference type="EMBL" id="LT634361">
    <property type="protein sequence ID" value="SFZ80257.1"/>
    <property type="molecule type" value="Genomic_DNA"/>
</dbReference>
<name>A0A2H1E6J3_9FLAO</name>
<protein>
    <recommendedName>
        <fullName evidence="4">ATPase AAA-type core domain-containing protein</fullName>
    </recommendedName>
</protein>
<dbReference type="Gene3D" id="3.40.50.300">
    <property type="entry name" value="P-loop containing nucleotide triphosphate hydrolases"/>
    <property type="match status" value="1"/>
</dbReference>
<keyword evidence="1" id="KW-0175">Coiled coil</keyword>